<protein>
    <recommendedName>
        <fullName evidence="3">DNA-binding protein</fullName>
    </recommendedName>
</protein>
<evidence type="ECO:0000313" key="1">
    <source>
        <dbReference type="EMBL" id="GGE76147.1"/>
    </source>
</evidence>
<dbReference type="RefSeq" id="WP_100141924.1">
    <property type="nucleotide sequence ID" value="NZ_BMKO01000003.1"/>
</dbReference>
<dbReference type="EMBL" id="BMKO01000003">
    <property type="protein sequence ID" value="GGE76147.1"/>
    <property type="molecule type" value="Genomic_DNA"/>
</dbReference>
<proteinExistence type="predicted"/>
<evidence type="ECO:0008006" key="3">
    <source>
        <dbReference type="Google" id="ProtNLM"/>
    </source>
</evidence>
<evidence type="ECO:0000313" key="2">
    <source>
        <dbReference type="Proteomes" id="UP000606498"/>
    </source>
</evidence>
<organism evidence="1 2">
    <name type="scientific">Shewanella carassii</name>
    <dbReference type="NCBI Taxonomy" id="1987584"/>
    <lineage>
        <taxon>Bacteria</taxon>
        <taxon>Pseudomonadati</taxon>
        <taxon>Pseudomonadota</taxon>
        <taxon>Gammaproteobacteria</taxon>
        <taxon>Alteromonadales</taxon>
        <taxon>Shewanellaceae</taxon>
        <taxon>Shewanella</taxon>
    </lineage>
</organism>
<dbReference type="Proteomes" id="UP000606498">
    <property type="component" value="Unassembled WGS sequence"/>
</dbReference>
<gene>
    <name evidence="1" type="ORF">GCM10011520_15890</name>
</gene>
<name>A0ABQ1T097_9GAMM</name>
<keyword evidence="2" id="KW-1185">Reference proteome</keyword>
<reference evidence="2" key="1">
    <citation type="journal article" date="2019" name="Int. J. Syst. Evol. Microbiol.">
        <title>The Global Catalogue of Microorganisms (GCM) 10K type strain sequencing project: providing services to taxonomists for standard genome sequencing and annotation.</title>
        <authorList>
            <consortium name="The Broad Institute Genomics Platform"/>
            <consortium name="The Broad Institute Genome Sequencing Center for Infectious Disease"/>
            <person name="Wu L."/>
            <person name="Ma J."/>
        </authorList>
    </citation>
    <scope>NUCLEOTIDE SEQUENCE [LARGE SCALE GENOMIC DNA]</scope>
    <source>
        <strain evidence="2">CGMCC 1.16033</strain>
    </source>
</reference>
<sequence>MNGNQHNTNNRSTVILQPDMLPLTLNAYASRTGQTLKAVQHQVASGFLPTMRIAGSKLIYVNQAQMVMSSLDAAGWNVITPSKKYSL</sequence>
<accession>A0ABQ1T097</accession>
<comment type="caution">
    <text evidence="1">The sequence shown here is derived from an EMBL/GenBank/DDBJ whole genome shotgun (WGS) entry which is preliminary data.</text>
</comment>